<comment type="catalytic activity">
    <reaction evidence="4">
        <text>cis-stilbene oxide + H2O = (1R,2R)-hydrobenzoin</text>
        <dbReference type="Rhea" id="RHEA:23900"/>
        <dbReference type="ChEBI" id="CHEBI:15377"/>
        <dbReference type="ChEBI" id="CHEBI:50004"/>
        <dbReference type="ChEBI" id="CHEBI:50014"/>
        <dbReference type="EC" id="3.3.2.9"/>
    </reaction>
</comment>
<keyword evidence="2 4" id="KW-0058">Aromatic hydrocarbons catabolism</keyword>
<keyword evidence="4" id="KW-0472">Membrane</keyword>
<evidence type="ECO:0000313" key="8">
    <source>
        <dbReference type="WBParaSite" id="EVEC_0001182001-mRNA-1"/>
    </source>
</evidence>
<gene>
    <name evidence="6" type="ORF">EVEC_LOCUS11098</name>
</gene>
<reference evidence="8" key="1">
    <citation type="submission" date="2017-02" db="UniProtKB">
        <authorList>
            <consortium name="WormBaseParasite"/>
        </authorList>
    </citation>
    <scope>IDENTIFICATION</scope>
</reference>
<evidence type="ECO:0000256" key="1">
    <source>
        <dbReference type="ARBA" id="ARBA00010088"/>
    </source>
</evidence>
<organism evidence="8">
    <name type="scientific">Enterobius vermicularis</name>
    <name type="common">Human pinworm</name>
    <dbReference type="NCBI Taxonomy" id="51028"/>
    <lineage>
        <taxon>Eukaryota</taxon>
        <taxon>Metazoa</taxon>
        <taxon>Ecdysozoa</taxon>
        <taxon>Nematoda</taxon>
        <taxon>Chromadorea</taxon>
        <taxon>Rhabditida</taxon>
        <taxon>Spirurina</taxon>
        <taxon>Oxyuridomorpha</taxon>
        <taxon>Oxyuroidea</taxon>
        <taxon>Oxyuridae</taxon>
        <taxon>Enterobius</taxon>
    </lineage>
</organism>
<dbReference type="InterPro" id="IPR016292">
    <property type="entry name" value="Epoxide_hydrolase"/>
</dbReference>
<dbReference type="Proteomes" id="UP000274131">
    <property type="component" value="Unassembled WGS sequence"/>
</dbReference>
<dbReference type="STRING" id="51028.A0A0N4VLQ2"/>
<sequence length="478" mass="55632">MFRYVGRQDFQDDYFGEGLTQADDEEIYEFSIDIDNKVIDRFKKKIKDDFSDLSYPVTDGTLQEKYLDIDYVKNLSVHFENFNWKQHQYFINTFQHFRTEIEGLRVHFVRSAFEDTYKKIIPLLLLHDWTTSFWSYYKVIPIFSNPNRFGFDFGVRGQIAFDVIIPSVPGTGFSDSPAKPGFGLIEAARILCKLMKRLKTEHFFVHGNGPFGSTLATTVTLICPETVRGLHVINPTMETFVTREHQILRAAASMYEQFTAANHPLIQEKNNDQIFKKWPISLDKQEFFHLQRIFGAFVSDSTFSPTRMLKFQYLRVELLLKSTFTNSLVFNPFFIEIAYASSAAGTMSFLLDRWALGTDPNYQNKSVQYLHHFYTVDELLTNTLLCWLTRSTPRILELFTQTALNSLSAEMFRATVKSPTAILITFDKREKKARDIFEYRYFNISRFTVVESGGDYYALQKPQKFAEDIYGFVESIVG</sequence>
<dbReference type="PANTHER" id="PTHR21661">
    <property type="entry name" value="EPOXIDE HYDROLASE 1-RELATED"/>
    <property type="match status" value="1"/>
</dbReference>
<keyword evidence="4" id="KW-0256">Endoplasmic reticulum</keyword>
<dbReference type="OrthoDB" id="7130006at2759"/>
<keyword evidence="3 4" id="KW-0378">Hydrolase</keyword>
<evidence type="ECO:0000256" key="4">
    <source>
        <dbReference type="PIRNR" id="PIRNR001112"/>
    </source>
</evidence>
<accession>A0A0N4VLQ2</accession>
<evidence type="ECO:0000256" key="2">
    <source>
        <dbReference type="ARBA" id="ARBA00022797"/>
    </source>
</evidence>
<dbReference type="EMBL" id="UXUI01011573">
    <property type="protein sequence ID" value="VDD96347.1"/>
    <property type="molecule type" value="Genomic_DNA"/>
</dbReference>
<dbReference type="GO" id="GO:0097176">
    <property type="term" value="P:epoxide metabolic process"/>
    <property type="evidence" value="ECO:0007669"/>
    <property type="project" value="TreeGrafter"/>
</dbReference>
<dbReference type="GO" id="GO:0033961">
    <property type="term" value="F:cis-stilbene-oxide hydrolase activity"/>
    <property type="evidence" value="ECO:0007669"/>
    <property type="project" value="UniProtKB-UniRule"/>
</dbReference>
<dbReference type="GO" id="GO:0005789">
    <property type="term" value="C:endoplasmic reticulum membrane"/>
    <property type="evidence" value="ECO:0007669"/>
    <property type="project" value="UniProtKB-SubCell"/>
</dbReference>
<reference evidence="6 7" key="2">
    <citation type="submission" date="2018-10" db="EMBL/GenBank/DDBJ databases">
        <authorList>
            <consortium name="Pathogen Informatics"/>
        </authorList>
    </citation>
    <scope>NUCLEOTIDE SEQUENCE [LARGE SCALE GENOMIC DNA]</scope>
</reference>
<dbReference type="PANTHER" id="PTHR21661:SF16">
    <property type="entry name" value="EPOXIDE HYDROLASE"/>
    <property type="match status" value="1"/>
</dbReference>
<dbReference type="SUPFAM" id="SSF53474">
    <property type="entry name" value="alpha/beta-Hydrolases"/>
    <property type="match status" value="1"/>
</dbReference>
<name>A0A0N4VLQ2_ENTVE</name>
<dbReference type="WBParaSite" id="EVEC_0001182001-mRNA-1">
    <property type="protein sequence ID" value="EVEC_0001182001-mRNA-1"/>
    <property type="gene ID" value="EVEC_0001182001"/>
</dbReference>
<dbReference type="EC" id="3.3.2.9" evidence="4"/>
<comment type="subcellular location">
    <subcellularLocation>
        <location evidence="4">Endoplasmic reticulum membrane</location>
    </subcellularLocation>
</comment>
<dbReference type="InterPro" id="IPR029058">
    <property type="entry name" value="AB_hydrolase_fold"/>
</dbReference>
<evidence type="ECO:0000313" key="6">
    <source>
        <dbReference type="EMBL" id="VDD96347.1"/>
    </source>
</evidence>
<proteinExistence type="inferred from homology"/>
<evidence type="ECO:0000313" key="7">
    <source>
        <dbReference type="Proteomes" id="UP000274131"/>
    </source>
</evidence>
<dbReference type="Pfam" id="PF06441">
    <property type="entry name" value="EHN"/>
    <property type="match status" value="1"/>
</dbReference>
<dbReference type="PIRSF" id="PIRSF001112">
    <property type="entry name" value="Epoxide_hydrolase"/>
    <property type="match status" value="1"/>
</dbReference>
<dbReference type="InterPro" id="IPR010497">
    <property type="entry name" value="Epoxide_hydro_N"/>
</dbReference>
<protein>
    <recommendedName>
        <fullName evidence="4">Epoxide hydrolase</fullName>
        <ecNumber evidence="4">3.3.2.9</ecNumber>
    </recommendedName>
</protein>
<comment type="catalytic activity">
    <reaction evidence="4">
        <text>1-(4-methoxyphenyl)-N-methyl-N-[(3-methyloxetan-3-yl)methyl]methanamine + H2O = 2-{[(4-methoxybenzyl)(methyl)amino]methyl}-2-methylpropane-1,3-diol</text>
        <dbReference type="Rhea" id="RHEA:55764"/>
        <dbReference type="ChEBI" id="CHEBI:15377"/>
        <dbReference type="ChEBI" id="CHEBI:139161"/>
        <dbReference type="ChEBI" id="CHEBI:139164"/>
        <dbReference type="EC" id="3.3.2.9"/>
    </reaction>
</comment>
<dbReference type="AlphaFoldDB" id="A0A0N4VLQ2"/>
<dbReference type="Gene3D" id="3.40.50.1820">
    <property type="entry name" value="alpha/beta hydrolase"/>
    <property type="match status" value="1"/>
</dbReference>
<evidence type="ECO:0000259" key="5">
    <source>
        <dbReference type="Pfam" id="PF06441"/>
    </source>
</evidence>
<keyword evidence="7" id="KW-1185">Reference proteome</keyword>
<feature type="domain" description="Epoxide hydrolase N-terminal" evidence="5">
    <location>
        <begin position="28"/>
        <end position="135"/>
    </location>
</feature>
<comment type="similarity">
    <text evidence="1 4">Belongs to the peptidase S33 family.</text>
</comment>
<evidence type="ECO:0000256" key="3">
    <source>
        <dbReference type="ARBA" id="ARBA00022801"/>
    </source>
</evidence>